<comment type="subcellular location">
    <subcellularLocation>
        <location evidence="2">Cell inner membrane</location>
        <topology evidence="2">Multi-pass membrane protein</topology>
    </subcellularLocation>
</comment>
<dbReference type="GO" id="GO:0000166">
    <property type="term" value="F:nucleotide binding"/>
    <property type="evidence" value="ECO:0007669"/>
    <property type="project" value="UniProtKB-KW"/>
</dbReference>
<evidence type="ECO:0000313" key="19">
    <source>
        <dbReference type="EMBL" id="MBT0665933.1"/>
    </source>
</evidence>
<keyword evidence="7" id="KW-0808">Transferase</keyword>
<dbReference type="GO" id="GO:0007234">
    <property type="term" value="P:osmosensory signaling via phosphorelay pathway"/>
    <property type="evidence" value="ECO:0007669"/>
    <property type="project" value="TreeGrafter"/>
</dbReference>
<dbReference type="PROSITE" id="PS50113">
    <property type="entry name" value="PAC"/>
    <property type="match status" value="1"/>
</dbReference>
<evidence type="ECO:0000256" key="8">
    <source>
        <dbReference type="ARBA" id="ARBA00022692"/>
    </source>
</evidence>
<dbReference type="InterPro" id="IPR001610">
    <property type="entry name" value="PAC"/>
</dbReference>
<keyword evidence="5" id="KW-0997">Cell inner membrane</keyword>
<dbReference type="SUPFAM" id="SSF55874">
    <property type="entry name" value="ATPase domain of HSP90 chaperone/DNA topoisomerase II/histidine kinase"/>
    <property type="match status" value="1"/>
</dbReference>
<evidence type="ECO:0000256" key="11">
    <source>
        <dbReference type="ARBA" id="ARBA00022777"/>
    </source>
</evidence>
<dbReference type="PANTHER" id="PTHR42878">
    <property type="entry name" value="TWO-COMPONENT HISTIDINE KINASE"/>
    <property type="match status" value="1"/>
</dbReference>
<evidence type="ECO:0000259" key="17">
    <source>
        <dbReference type="PROSITE" id="PS50113"/>
    </source>
</evidence>
<keyword evidence="13 15" id="KW-0472">Membrane</keyword>
<evidence type="ECO:0000256" key="15">
    <source>
        <dbReference type="SAM" id="Phobius"/>
    </source>
</evidence>
<dbReference type="Gene3D" id="2.10.70.100">
    <property type="match status" value="1"/>
</dbReference>
<dbReference type="SUPFAM" id="SSF55785">
    <property type="entry name" value="PYP-like sensor domain (PAS domain)"/>
    <property type="match status" value="1"/>
</dbReference>
<evidence type="ECO:0000313" key="20">
    <source>
        <dbReference type="Proteomes" id="UP000811899"/>
    </source>
</evidence>
<evidence type="ECO:0000259" key="16">
    <source>
        <dbReference type="PROSITE" id="PS50109"/>
    </source>
</evidence>
<comment type="catalytic activity">
    <reaction evidence="1">
        <text>ATP + protein L-histidine = ADP + protein N-phospho-L-histidine.</text>
        <dbReference type="EC" id="2.7.13.3"/>
    </reaction>
</comment>
<dbReference type="Proteomes" id="UP000811899">
    <property type="component" value="Unassembled WGS sequence"/>
</dbReference>
<dbReference type="CDD" id="cd00082">
    <property type="entry name" value="HisKA"/>
    <property type="match status" value="1"/>
</dbReference>
<dbReference type="InterPro" id="IPR005467">
    <property type="entry name" value="His_kinase_dom"/>
</dbReference>
<dbReference type="Gene3D" id="3.30.450.20">
    <property type="entry name" value="PAS domain"/>
    <property type="match status" value="1"/>
</dbReference>
<dbReference type="SMART" id="SM00304">
    <property type="entry name" value="HAMP"/>
    <property type="match status" value="1"/>
</dbReference>
<feature type="coiled-coil region" evidence="14">
    <location>
        <begin position="353"/>
        <end position="389"/>
    </location>
</feature>
<dbReference type="InterPro" id="IPR050351">
    <property type="entry name" value="BphY/WalK/GraS-like"/>
</dbReference>
<dbReference type="PRINTS" id="PR00344">
    <property type="entry name" value="BCTRLSENSOR"/>
</dbReference>
<dbReference type="EMBL" id="JAHCVJ010000007">
    <property type="protein sequence ID" value="MBT0665933.1"/>
    <property type="molecule type" value="Genomic_DNA"/>
</dbReference>
<dbReference type="PROSITE" id="PS50109">
    <property type="entry name" value="HIS_KIN"/>
    <property type="match status" value="1"/>
</dbReference>
<keyword evidence="9" id="KW-0677">Repeat</keyword>
<dbReference type="CDD" id="cd00130">
    <property type="entry name" value="PAS"/>
    <property type="match status" value="1"/>
</dbReference>
<dbReference type="Pfam" id="PF08447">
    <property type="entry name" value="PAS_3"/>
    <property type="match status" value="1"/>
</dbReference>
<evidence type="ECO:0000256" key="9">
    <source>
        <dbReference type="ARBA" id="ARBA00022737"/>
    </source>
</evidence>
<dbReference type="FunFam" id="3.30.565.10:FF:000006">
    <property type="entry name" value="Sensor histidine kinase WalK"/>
    <property type="match status" value="1"/>
</dbReference>
<dbReference type="InterPro" id="IPR035965">
    <property type="entry name" value="PAS-like_dom_sf"/>
</dbReference>
<keyword evidence="8 15" id="KW-0812">Transmembrane</keyword>
<dbReference type="Gene3D" id="1.10.287.130">
    <property type="match status" value="1"/>
</dbReference>
<keyword evidence="20" id="KW-1185">Reference proteome</keyword>
<dbReference type="Pfam" id="PF00512">
    <property type="entry name" value="HisKA"/>
    <property type="match status" value="1"/>
</dbReference>
<dbReference type="Pfam" id="PF02518">
    <property type="entry name" value="HATPase_c"/>
    <property type="match status" value="1"/>
</dbReference>
<dbReference type="GO" id="GO:0030295">
    <property type="term" value="F:protein kinase activator activity"/>
    <property type="evidence" value="ECO:0007669"/>
    <property type="project" value="TreeGrafter"/>
</dbReference>
<dbReference type="RefSeq" id="WP_214172697.1">
    <property type="nucleotide sequence ID" value="NZ_JAHCVJ010000007.1"/>
</dbReference>
<dbReference type="InterPro" id="IPR003594">
    <property type="entry name" value="HATPase_dom"/>
</dbReference>
<dbReference type="GO" id="GO:0000155">
    <property type="term" value="F:phosphorelay sensor kinase activity"/>
    <property type="evidence" value="ECO:0007669"/>
    <property type="project" value="InterPro"/>
</dbReference>
<feature type="domain" description="PAC" evidence="17">
    <location>
        <begin position="315"/>
        <end position="367"/>
    </location>
</feature>
<evidence type="ECO:0000259" key="18">
    <source>
        <dbReference type="PROSITE" id="PS50885"/>
    </source>
</evidence>
<dbReference type="EC" id="2.7.13.3" evidence="3"/>
<feature type="coiled-coil region" evidence="14">
    <location>
        <begin position="216"/>
        <end position="250"/>
    </location>
</feature>
<keyword evidence="4" id="KW-1003">Cell membrane</keyword>
<evidence type="ECO:0000256" key="2">
    <source>
        <dbReference type="ARBA" id="ARBA00004429"/>
    </source>
</evidence>
<keyword evidence="12 15" id="KW-1133">Transmembrane helix</keyword>
<dbReference type="Pfam" id="PF17149">
    <property type="entry name" value="CHASE5"/>
    <property type="match status" value="1"/>
</dbReference>
<organism evidence="19 20">
    <name type="scientific">Geoanaerobacter pelophilus</name>
    <dbReference type="NCBI Taxonomy" id="60036"/>
    <lineage>
        <taxon>Bacteria</taxon>
        <taxon>Pseudomonadati</taxon>
        <taxon>Thermodesulfobacteriota</taxon>
        <taxon>Desulfuromonadia</taxon>
        <taxon>Geobacterales</taxon>
        <taxon>Geobacteraceae</taxon>
        <taxon>Geoanaerobacter</taxon>
    </lineage>
</organism>
<proteinExistence type="predicted"/>
<dbReference type="Gene3D" id="6.10.340.10">
    <property type="match status" value="1"/>
</dbReference>
<evidence type="ECO:0000256" key="10">
    <source>
        <dbReference type="ARBA" id="ARBA00022741"/>
    </source>
</evidence>
<dbReference type="AlphaFoldDB" id="A0AAW4LA32"/>
<gene>
    <name evidence="19" type="ORF">KI809_16605</name>
</gene>
<evidence type="ECO:0000256" key="12">
    <source>
        <dbReference type="ARBA" id="ARBA00022989"/>
    </source>
</evidence>
<evidence type="ECO:0000256" key="4">
    <source>
        <dbReference type="ARBA" id="ARBA00022475"/>
    </source>
</evidence>
<feature type="transmembrane region" description="Helical" evidence="15">
    <location>
        <begin position="151"/>
        <end position="169"/>
    </location>
</feature>
<dbReference type="SUPFAM" id="SSF47384">
    <property type="entry name" value="Homodimeric domain of signal transducing histidine kinase"/>
    <property type="match status" value="1"/>
</dbReference>
<dbReference type="InterPro" id="IPR000700">
    <property type="entry name" value="PAS-assoc_C"/>
</dbReference>
<keyword evidence="14" id="KW-0175">Coiled coil</keyword>
<accession>A0AAW4LA32</accession>
<dbReference type="SMART" id="SM00388">
    <property type="entry name" value="HisKA"/>
    <property type="match status" value="1"/>
</dbReference>
<evidence type="ECO:0000256" key="6">
    <source>
        <dbReference type="ARBA" id="ARBA00022553"/>
    </source>
</evidence>
<evidence type="ECO:0000256" key="3">
    <source>
        <dbReference type="ARBA" id="ARBA00012438"/>
    </source>
</evidence>
<sequence>MLSRGDFNSIAYRMTASVLVLSLLLAGASTMGLYVVSSHEEADKVERDLRQLVKTNVPGINESLWVMDMRQLQIQLNSLLNIPHVTKAQVESGGQILASTGNNLPDEATIRRSFALNYRLEDRIIPLGNLQLQVNYNDISKDLLSKAHVRFLFQLGQIALVAVFMLFIFRQIVTRRLETFENHISELNRGQTDALVLPKPMFFKGNDELDMLVQAFNNMSGQLREMISDMKQAEEDLRRMNERFSLATHAAQLGVWDWDIPKNELAWEESMYRLYAIQREDFGGAYDAWARTIHPLDKAQTEGEIQAALRGEREYAPEFRIVLPDGNIRYIKANSQTFRDENGTPLRMIGTNIDITERKLAEEEVRRLNAELERRVTERTAQLQAANQELEAFCYSVSHDLRAPLRHIDGYVDLLVSRCRDSLTDKGLHYADTIAASARQMGVLIDDLLQFSRTGRAEIHQERVDMNKAMEEALVTLQEGCAGRAIEWAIEKLPMVRGDFALLRQVWANLLGNAVKYTRTRETTRITVSSSRENDEDIFTVTDNGVGFDMQYAGKLFGVFQRLHTQEEFEGTGIGLATVQRIINRHGGRVWAEAELNRGATFHFTLPLHTEESDV</sequence>
<dbReference type="PANTHER" id="PTHR42878:SF15">
    <property type="entry name" value="BACTERIOPHYTOCHROME"/>
    <property type="match status" value="1"/>
</dbReference>
<evidence type="ECO:0000256" key="5">
    <source>
        <dbReference type="ARBA" id="ARBA00022519"/>
    </source>
</evidence>
<feature type="domain" description="HAMP" evidence="18">
    <location>
        <begin position="171"/>
        <end position="228"/>
    </location>
</feature>
<reference evidence="19 20" key="1">
    <citation type="submission" date="2021-05" db="EMBL/GenBank/DDBJ databases">
        <title>The draft genome of Geobacter pelophilus DSM 12255.</title>
        <authorList>
            <person name="Xu Z."/>
            <person name="Masuda Y."/>
            <person name="Itoh H."/>
            <person name="Senoo K."/>
        </authorList>
    </citation>
    <scope>NUCLEOTIDE SEQUENCE [LARGE SCALE GENOMIC DNA]</scope>
    <source>
        <strain evidence="19 20">DSM 12255</strain>
    </source>
</reference>
<dbReference type="NCBIfam" id="TIGR00229">
    <property type="entry name" value="sensory_box"/>
    <property type="match status" value="1"/>
</dbReference>
<dbReference type="SUPFAM" id="SSF158472">
    <property type="entry name" value="HAMP domain-like"/>
    <property type="match status" value="1"/>
</dbReference>
<dbReference type="FunFam" id="1.10.287.130:FF:000070">
    <property type="entry name" value="Histidine kinase sensor protein"/>
    <property type="match status" value="1"/>
</dbReference>
<dbReference type="GO" id="GO:0000156">
    <property type="term" value="F:phosphorelay response regulator activity"/>
    <property type="evidence" value="ECO:0007669"/>
    <property type="project" value="TreeGrafter"/>
</dbReference>
<evidence type="ECO:0000256" key="7">
    <source>
        <dbReference type="ARBA" id="ARBA00022679"/>
    </source>
</evidence>
<dbReference type="InterPro" id="IPR036097">
    <property type="entry name" value="HisK_dim/P_sf"/>
</dbReference>
<dbReference type="InterPro" id="IPR003661">
    <property type="entry name" value="HisK_dim/P_dom"/>
</dbReference>
<dbReference type="FunFam" id="2.10.70.100:FF:000001">
    <property type="entry name" value="Sensory transduction histidine kinase"/>
    <property type="match status" value="1"/>
</dbReference>
<dbReference type="InterPro" id="IPR000014">
    <property type="entry name" value="PAS"/>
</dbReference>
<evidence type="ECO:0000256" key="13">
    <source>
        <dbReference type="ARBA" id="ARBA00023136"/>
    </source>
</evidence>
<dbReference type="GO" id="GO:0005886">
    <property type="term" value="C:plasma membrane"/>
    <property type="evidence" value="ECO:0007669"/>
    <property type="project" value="UniProtKB-SubCell"/>
</dbReference>
<dbReference type="PROSITE" id="PS50885">
    <property type="entry name" value="HAMP"/>
    <property type="match status" value="1"/>
</dbReference>
<protein>
    <recommendedName>
        <fullName evidence="3">histidine kinase</fullName>
        <ecNumber evidence="3">2.7.13.3</ecNumber>
    </recommendedName>
</protein>
<name>A0AAW4LA32_9BACT</name>
<dbReference type="InterPro" id="IPR013655">
    <property type="entry name" value="PAS_fold_3"/>
</dbReference>
<dbReference type="InterPro" id="IPR004358">
    <property type="entry name" value="Sig_transdc_His_kin-like_C"/>
</dbReference>
<dbReference type="InterPro" id="IPR036890">
    <property type="entry name" value="HATPase_C_sf"/>
</dbReference>
<dbReference type="Gene3D" id="3.30.565.10">
    <property type="entry name" value="Histidine kinase-like ATPase, C-terminal domain"/>
    <property type="match status" value="1"/>
</dbReference>
<dbReference type="InterPro" id="IPR033414">
    <property type="entry name" value="Sensor_dom"/>
</dbReference>
<dbReference type="SMART" id="SM00086">
    <property type="entry name" value="PAC"/>
    <property type="match status" value="1"/>
</dbReference>
<keyword evidence="11" id="KW-0418">Kinase</keyword>
<keyword evidence="10" id="KW-0547">Nucleotide-binding</keyword>
<evidence type="ECO:0000256" key="14">
    <source>
        <dbReference type="SAM" id="Coils"/>
    </source>
</evidence>
<comment type="caution">
    <text evidence="19">The sequence shown here is derived from an EMBL/GenBank/DDBJ whole genome shotgun (WGS) entry which is preliminary data.</text>
</comment>
<dbReference type="Pfam" id="PF00672">
    <property type="entry name" value="HAMP"/>
    <property type="match status" value="1"/>
</dbReference>
<keyword evidence="6" id="KW-0597">Phosphoprotein</keyword>
<dbReference type="InterPro" id="IPR003660">
    <property type="entry name" value="HAMP_dom"/>
</dbReference>
<dbReference type="SMART" id="SM00387">
    <property type="entry name" value="HATPase_c"/>
    <property type="match status" value="1"/>
</dbReference>
<feature type="domain" description="Histidine kinase" evidence="16">
    <location>
        <begin position="396"/>
        <end position="610"/>
    </location>
</feature>
<evidence type="ECO:0000256" key="1">
    <source>
        <dbReference type="ARBA" id="ARBA00000085"/>
    </source>
</evidence>